<evidence type="ECO:0000256" key="1">
    <source>
        <dbReference type="SAM" id="MobiDB-lite"/>
    </source>
</evidence>
<organism evidence="3 4">
    <name type="scientific">Liparis tanakae</name>
    <name type="common">Tanaka's snailfish</name>
    <dbReference type="NCBI Taxonomy" id="230148"/>
    <lineage>
        <taxon>Eukaryota</taxon>
        <taxon>Metazoa</taxon>
        <taxon>Chordata</taxon>
        <taxon>Craniata</taxon>
        <taxon>Vertebrata</taxon>
        <taxon>Euteleostomi</taxon>
        <taxon>Actinopterygii</taxon>
        <taxon>Neopterygii</taxon>
        <taxon>Teleostei</taxon>
        <taxon>Neoteleostei</taxon>
        <taxon>Acanthomorphata</taxon>
        <taxon>Eupercaria</taxon>
        <taxon>Perciformes</taxon>
        <taxon>Cottioidei</taxon>
        <taxon>Cottales</taxon>
        <taxon>Liparidae</taxon>
        <taxon>Liparis</taxon>
    </lineage>
</organism>
<gene>
    <name evidence="3" type="ORF">EYF80_022031</name>
</gene>
<dbReference type="EMBL" id="SRLO01000199">
    <property type="protein sequence ID" value="TNN67715.1"/>
    <property type="molecule type" value="Genomic_DNA"/>
</dbReference>
<protein>
    <submittedName>
        <fullName evidence="3">Uncharacterized protein</fullName>
    </submittedName>
</protein>
<keyword evidence="2" id="KW-0472">Membrane</keyword>
<feature type="transmembrane region" description="Helical" evidence="2">
    <location>
        <begin position="249"/>
        <end position="267"/>
    </location>
</feature>
<name>A0A4Z2HQY3_9TELE</name>
<dbReference type="Proteomes" id="UP000314294">
    <property type="component" value="Unassembled WGS sequence"/>
</dbReference>
<evidence type="ECO:0000256" key="2">
    <source>
        <dbReference type="SAM" id="Phobius"/>
    </source>
</evidence>
<reference evidence="3 4" key="1">
    <citation type="submission" date="2019-03" db="EMBL/GenBank/DDBJ databases">
        <title>First draft genome of Liparis tanakae, snailfish: a comprehensive survey of snailfish specific genes.</title>
        <authorList>
            <person name="Kim W."/>
            <person name="Song I."/>
            <person name="Jeong J.-H."/>
            <person name="Kim D."/>
            <person name="Kim S."/>
            <person name="Ryu S."/>
            <person name="Song J.Y."/>
            <person name="Lee S.K."/>
        </authorList>
    </citation>
    <scope>NUCLEOTIDE SEQUENCE [LARGE SCALE GENOMIC DNA]</scope>
    <source>
        <tissue evidence="3">Muscle</tissue>
    </source>
</reference>
<keyword evidence="4" id="KW-1185">Reference proteome</keyword>
<evidence type="ECO:0000313" key="3">
    <source>
        <dbReference type="EMBL" id="TNN67715.1"/>
    </source>
</evidence>
<keyword evidence="2" id="KW-0812">Transmembrane</keyword>
<proteinExistence type="predicted"/>
<feature type="transmembrane region" description="Helical" evidence="2">
    <location>
        <begin position="206"/>
        <end position="229"/>
    </location>
</feature>
<evidence type="ECO:0000313" key="4">
    <source>
        <dbReference type="Proteomes" id="UP000314294"/>
    </source>
</evidence>
<keyword evidence="2" id="KW-1133">Transmembrane helix</keyword>
<comment type="caution">
    <text evidence="3">The sequence shown here is derived from an EMBL/GenBank/DDBJ whole genome shotgun (WGS) entry which is preliminary data.</text>
</comment>
<feature type="transmembrane region" description="Helical" evidence="2">
    <location>
        <begin position="174"/>
        <end position="194"/>
    </location>
</feature>
<feature type="compositionally biased region" description="Basic and acidic residues" evidence="1">
    <location>
        <begin position="97"/>
        <end position="110"/>
    </location>
</feature>
<dbReference type="AlphaFoldDB" id="A0A4Z2HQY3"/>
<accession>A0A4Z2HQY3</accession>
<feature type="region of interest" description="Disordered" evidence="1">
    <location>
        <begin position="87"/>
        <end position="116"/>
    </location>
</feature>
<sequence>MFPSPCIHSLFPNIHPPTHPAHPRPVLTSEELWINVSALAARGPVSGGVWDRRASLVHAPLALVNGARAGVDSGSLCAAQWPVTATTDRSFAPRTQTRREPEREKTRRGELGVPQGARSGLPVEAVPIQRAHVNGLATPLRTDAPGARLVSPFPIVAVPERNGILERVPFPELLLHPLLAVRLALFSRVFLALYGRGAQIPISVSGLAVGAVAFPGTVAVAFPGTVAVAFPGTVAVFIRTVVVARWPPLVVVSPSGLLFAIIPRILVHWRWPRPTYMHHHVAVYRHGATGTWNRVTWVWHHDVSGRNNSICRISNLLLLELQLV</sequence>